<organism evidence="1 2">
    <name type="scientific">Dryococelus australis</name>
    <dbReference type="NCBI Taxonomy" id="614101"/>
    <lineage>
        <taxon>Eukaryota</taxon>
        <taxon>Metazoa</taxon>
        <taxon>Ecdysozoa</taxon>
        <taxon>Arthropoda</taxon>
        <taxon>Hexapoda</taxon>
        <taxon>Insecta</taxon>
        <taxon>Pterygota</taxon>
        <taxon>Neoptera</taxon>
        <taxon>Polyneoptera</taxon>
        <taxon>Phasmatodea</taxon>
        <taxon>Verophasmatodea</taxon>
        <taxon>Anareolatae</taxon>
        <taxon>Phasmatidae</taxon>
        <taxon>Eurycanthinae</taxon>
        <taxon>Dryococelus</taxon>
    </lineage>
</organism>
<keyword evidence="2" id="KW-1185">Reference proteome</keyword>
<proteinExistence type="predicted"/>
<evidence type="ECO:0000313" key="1">
    <source>
        <dbReference type="EMBL" id="KAJ8896871.1"/>
    </source>
</evidence>
<accession>A0ABQ9IKN0</accession>
<protein>
    <recommendedName>
        <fullName evidence="3">Maturase K</fullName>
    </recommendedName>
</protein>
<reference evidence="1 2" key="1">
    <citation type="submission" date="2023-02" db="EMBL/GenBank/DDBJ databases">
        <title>LHISI_Scaffold_Assembly.</title>
        <authorList>
            <person name="Stuart O.P."/>
            <person name="Cleave R."/>
            <person name="Magrath M.J.L."/>
            <person name="Mikheyev A.S."/>
        </authorList>
    </citation>
    <scope>NUCLEOTIDE SEQUENCE [LARGE SCALE GENOMIC DNA]</scope>
    <source>
        <strain evidence="1">Daus_M_001</strain>
        <tissue evidence="1">Leg muscle</tissue>
    </source>
</reference>
<dbReference type="Proteomes" id="UP001159363">
    <property type="component" value="Chromosome 1"/>
</dbReference>
<dbReference type="PANTHER" id="PTHR10773:SF19">
    <property type="match status" value="1"/>
</dbReference>
<sequence length="328" mass="38798">MHKYFYSHHDREGQQNFVLHLVYINRLFKTYAENFCNLVTCPWMDVDVTKYPSIIQMKRQSIKELIKFITVLESHYCCSRNITRQYLPSKLSIKSLWFKYQESCEQNLHGKYDNFRSIFGNDFSIGFGSPATDCCSLCLSLKEHIKRYTGKQQENDLQTELTINEKRANAFYELLRHSSEQEISFYCQKTSLFQKFQNESAYYLRQLYLYNFTICLGHSKEIQGKYKTFSYCPPISINVHRLCKLFISQVGCRWYALQISGRRRSCISDTNNFDISCGLHSLISPERIFGRIEYEIKKHATILTRQDYGTVIESHTTLTRLRDDCPEL</sequence>
<dbReference type="PANTHER" id="PTHR10773">
    <property type="entry name" value="DNA-DIRECTED RNA POLYMERASES I, II, AND III SUBUNIT RPABC2"/>
    <property type="match status" value="1"/>
</dbReference>
<gene>
    <name evidence="1" type="ORF">PR048_002217</name>
</gene>
<comment type="caution">
    <text evidence="1">The sequence shown here is derived from an EMBL/GenBank/DDBJ whole genome shotgun (WGS) entry which is preliminary data.</text>
</comment>
<evidence type="ECO:0008006" key="3">
    <source>
        <dbReference type="Google" id="ProtNLM"/>
    </source>
</evidence>
<name>A0ABQ9IKN0_9NEOP</name>
<evidence type="ECO:0000313" key="2">
    <source>
        <dbReference type="Proteomes" id="UP001159363"/>
    </source>
</evidence>
<dbReference type="EMBL" id="JARBHB010000001">
    <property type="protein sequence ID" value="KAJ8896871.1"/>
    <property type="molecule type" value="Genomic_DNA"/>
</dbReference>